<keyword evidence="3 4" id="KW-0687">Ribonucleoprotein</keyword>
<comment type="caution">
    <text evidence="6">The sequence shown here is derived from an EMBL/GenBank/DDBJ whole genome shotgun (WGS) entry which is preliminary data.</text>
</comment>
<comment type="subunit">
    <text evidence="4">Part of the 50S ribosomal subunit. Contacts protein L32.</text>
</comment>
<dbReference type="Gene3D" id="3.90.1030.10">
    <property type="entry name" value="Ribosomal protein L17"/>
    <property type="match status" value="1"/>
</dbReference>
<dbReference type="InterPro" id="IPR036373">
    <property type="entry name" value="Ribosomal_bL17_sf"/>
</dbReference>
<dbReference type="GO" id="GO:0006412">
    <property type="term" value="P:translation"/>
    <property type="evidence" value="ECO:0007669"/>
    <property type="project" value="UniProtKB-UniRule"/>
</dbReference>
<dbReference type="GO" id="GO:0003735">
    <property type="term" value="F:structural constituent of ribosome"/>
    <property type="evidence" value="ECO:0007669"/>
    <property type="project" value="InterPro"/>
</dbReference>
<proteinExistence type="inferred from homology"/>
<dbReference type="AlphaFoldDB" id="A0A7C1FRX1"/>
<organism evidence="6">
    <name type="scientific">Thermomicrobium roseum</name>
    <dbReference type="NCBI Taxonomy" id="500"/>
    <lineage>
        <taxon>Bacteria</taxon>
        <taxon>Pseudomonadati</taxon>
        <taxon>Thermomicrobiota</taxon>
        <taxon>Thermomicrobia</taxon>
        <taxon>Thermomicrobiales</taxon>
        <taxon>Thermomicrobiaceae</taxon>
        <taxon>Thermomicrobium</taxon>
    </lineage>
</organism>
<comment type="similarity">
    <text evidence="1 4 5">Belongs to the bacterial ribosomal protein bL17 family.</text>
</comment>
<keyword evidence="2 4" id="KW-0689">Ribosomal protein</keyword>
<sequence>MRHRKAGRKFGRRTNPRKNLFRNLAVSLILHERMTTTLAKAKAIQPIVEKLVTLAREDTDYHRRLAWARLGDQRAVAKLFEVIGPRFAGQPGGYTRIYRVGQRRGDGAPLALIEFVA</sequence>
<evidence type="ECO:0000256" key="1">
    <source>
        <dbReference type="ARBA" id="ARBA00008777"/>
    </source>
</evidence>
<accession>A0A7C1FRX1</accession>
<dbReference type="SUPFAM" id="SSF64263">
    <property type="entry name" value="Prokaryotic ribosomal protein L17"/>
    <property type="match status" value="1"/>
</dbReference>
<dbReference type="HAMAP" id="MF_01368">
    <property type="entry name" value="Ribosomal_bL17"/>
    <property type="match status" value="1"/>
</dbReference>
<gene>
    <name evidence="4" type="primary">rplQ</name>
    <name evidence="6" type="ORF">ENP47_01570</name>
</gene>
<dbReference type="PANTHER" id="PTHR14413">
    <property type="entry name" value="RIBOSOMAL PROTEIN L17"/>
    <property type="match status" value="1"/>
</dbReference>
<dbReference type="PANTHER" id="PTHR14413:SF16">
    <property type="entry name" value="LARGE RIBOSOMAL SUBUNIT PROTEIN BL17M"/>
    <property type="match status" value="1"/>
</dbReference>
<dbReference type="NCBIfam" id="TIGR00059">
    <property type="entry name" value="L17"/>
    <property type="match status" value="1"/>
</dbReference>
<name>A0A7C1FRX1_THERO</name>
<reference evidence="6" key="1">
    <citation type="journal article" date="2020" name="mSystems">
        <title>Genome- and Community-Level Interaction Insights into Carbon Utilization and Element Cycling Functions of Hydrothermarchaeota in Hydrothermal Sediment.</title>
        <authorList>
            <person name="Zhou Z."/>
            <person name="Liu Y."/>
            <person name="Xu W."/>
            <person name="Pan J."/>
            <person name="Luo Z.H."/>
            <person name="Li M."/>
        </authorList>
    </citation>
    <scope>NUCLEOTIDE SEQUENCE [LARGE SCALE GENOMIC DNA]</scope>
    <source>
        <strain evidence="6">SpSt-222</strain>
    </source>
</reference>
<evidence type="ECO:0000256" key="3">
    <source>
        <dbReference type="ARBA" id="ARBA00023274"/>
    </source>
</evidence>
<dbReference type="InterPro" id="IPR000456">
    <property type="entry name" value="Ribosomal_bL17"/>
</dbReference>
<evidence type="ECO:0000313" key="6">
    <source>
        <dbReference type="EMBL" id="HEF64290.1"/>
    </source>
</evidence>
<dbReference type="Pfam" id="PF01196">
    <property type="entry name" value="Ribosomal_L17"/>
    <property type="match status" value="1"/>
</dbReference>
<evidence type="ECO:0000256" key="2">
    <source>
        <dbReference type="ARBA" id="ARBA00022980"/>
    </source>
</evidence>
<protein>
    <recommendedName>
        <fullName evidence="4">Large ribosomal subunit protein bL17</fullName>
    </recommendedName>
</protein>
<evidence type="ECO:0000256" key="4">
    <source>
        <dbReference type="HAMAP-Rule" id="MF_01368"/>
    </source>
</evidence>
<dbReference type="GO" id="GO:0022625">
    <property type="term" value="C:cytosolic large ribosomal subunit"/>
    <property type="evidence" value="ECO:0007669"/>
    <property type="project" value="TreeGrafter"/>
</dbReference>
<dbReference type="EMBL" id="DSJL01000002">
    <property type="protein sequence ID" value="HEF64290.1"/>
    <property type="molecule type" value="Genomic_DNA"/>
</dbReference>
<evidence type="ECO:0000256" key="5">
    <source>
        <dbReference type="RuleBase" id="RU000660"/>
    </source>
</evidence>